<proteinExistence type="predicted"/>
<gene>
    <name evidence="3" type="ORF">METZ01_LOCUS283702</name>
</gene>
<protein>
    <recommendedName>
        <fullName evidence="2">Transketolase-like pyrimidine-binding domain-containing protein</fullName>
    </recommendedName>
</protein>
<name>A0A382L1K3_9ZZZZ</name>
<organism evidence="3">
    <name type="scientific">marine metagenome</name>
    <dbReference type="NCBI Taxonomy" id="408172"/>
    <lineage>
        <taxon>unclassified sequences</taxon>
        <taxon>metagenomes</taxon>
        <taxon>ecological metagenomes</taxon>
    </lineage>
</organism>
<dbReference type="InterPro" id="IPR029061">
    <property type="entry name" value="THDP-binding"/>
</dbReference>
<sequence>VPDPKRIFNTTAGLLEKYGPQRIMDMPLSENALTGVCIGSALLGMRPVMVHQRTDFAYLALDQIINNAAKWNYMFNGQGQVSIVIRMMIGRGWGQGPQHSSSPQALFSHIPGLKVVMPTRPHDAKGMLI</sequence>
<dbReference type="EMBL" id="UINC01084315">
    <property type="protein sequence ID" value="SVC30848.1"/>
    <property type="molecule type" value="Genomic_DNA"/>
</dbReference>
<accession>A0A382L1K3</accession>
<dbReference type="PANTHER" id="PTHR43257">
    <property type="entry name" value="PYRUVATE DEHYDROGENASE E1 COMPONENT BETA SUBUNIT"/>
    <property type="match status" value="1"/>
</dbReference>
<keyword evidence="1" id="KW-0786">Thiamine pyrophosphate</keyword>
<dbReference type="SMART" id="SM00861">
    <property type="entry name" value="Transket_pyr"/>
    <property type="match status" value="1"/>
</dbReference>
<evidence type="ECO:0000259" key="2">
    <source>
        <dbReference type="SMART" id="SM00861"/>
    </source>
</evidence>
<evidence type="ECO:0000313" key="3">
    <source>
        <dbReference type="EMBL" id="SVC30848.1"/>
    </source>
</evidence>
<feature type="domain" description="Transketolase-like pyrimidine-binding" evidence="2">
    <location>
        <begin position="1"/>
        <end position="129"/>
    </location>
</feature>
<dbReference type="PANTHER" id="PTHR43257:SF2">
    <property type="entry name" value="PYRUVATE DEHYDROGENASE E1 COMPONENT SUBUNIT BETA"/>
    <property type="match status" value="1"/>
</dbReference>
<dbReference type="Pfam" id="PF02779">
    <property type="entry name" value="Transket_pyr"/>
    <property type="match status" value="1"/>
</dbReference>
<dbReference type="Gene3D" id="3.40.50.970">
    <property type="match status" value="1"/>
</dbReference>
<dbReference type="SUPFAM" id="SSF52518">
    <property type="entry name" value="Thiamin diphosphate-binding fold (THDP-binding)"/>
    <property type="match status" value="1"/>
</dbReference>
<dbReference type="InterPro" id="IPR005475">
    <property type="entry name" value="Transketolase-like_Pyr-bd"/>
</dbReference>
<evidence type="ECO:0000256" key="1">
    <source>
        <dbReference type="ARBA" id="ARBA00023052"/>
    </source>
</evidence>
<reference evidence="3" key="1">
    <citation type="submission" date="2018-05" db="EMBL/GenBank/DDBJ databases">
        <authorList>
            <person name="Lanie J.A."/>
            <person name="Ng W.-L."/>
            <person name="Kazmierczak K.M."/>
            <person name="Andrzejewski T.M."/>
            <person name="Davidsen T.M."/>
            <person name="Wayne K.J."/>
            <person name="Tettelin H."/>
            <person name="Glass J.I."/>
            <person name="Rusch D."/>
            <person name="Podicherti R."/>
            <person name="Tsui H.-C.T."/>
            <person name="Winkler M.E."/>
        </authorList>
    </citation>
    <scope>NUCLEOTIDE SEQUENCE</scope>
</reference>
<feature type="non-terminal residue" evidence="3">
    <location>
        <position position="1"/>
    </location>
</feature>
<dbReference type="AlphaFoldDB" id="A0A382L1K3"/>
<feature type="non-terminal residue" evidence="3">
    <location>
        <position position="129"/>
    </location>
</feature>